<proteinExistence type="predicted"/>
<sequence length="754" mass="79145">MSFRDASFREACLAWVSALSGERVSGAADLADARVLIDVTTAADPEYFATASLVLPSRGGEPNLDGLAQLARLLLRYFEQGLGKALARDHVPGVASLTAAPHDDLWRLVVLVVAMTLLSERNGASGLYDTLDGATQRRLRRGIDGMWGDDQAGARAEQPERPLIDLGGGRASSDSMASIQTSGLQFESAYSSFPGQSQRSLGGEPAPWPRGSQQWAAAGRGEPALLQVVEGTQSTATIASAAGGVRHARALLGETASVSSSSTGASEDGASSPGATDGDGDGASASGGGDLDTDSYVSEFSQDLAAYGVDATVSVGWFSGPNAAAAYVFVANTAVYWLVGVYLLLTTSVPPQKSPYFKDYYDMSTAVLEVLLLSGASAGVCAAWLQLLRHQTRKVVWMTTLSVPVVGTAMAVWAAARVAALPGAGELVGYRIRSAVVAALSLVLAARFAWTVAQQRRDIERSVDIIRLACAVLAQNKALYGFSLLLLAVYGAFAVASGIVATRLPLLGAPPGPVPAWGVAAYLLATFAWISAVFVQLLRTVVSSVVCQWYFHRHDPHEPEPLHTLQAATLSALTRQLGPVVVSATLLFAAKALHLAELALRWTLSLLRVIPTALVAAVVGRPVRLAESWGSYTTVYAAFTGKGFCESGRVVTRLLRAHHLLHSPVVSLIRSSMTCYALLLSLLLGYSLGLHAVAELSTRSALVAVGGSAMPFALLQLATHLLSCTVEALVVCYAIDLETNSCHSLNVVEAMAVA</sequence>
<dbReference type="EMBL" id="JANBUN010000005">
    <property type="protein sequence ID" value="KAJ2808321.1"/>
    <property type="molecule type" value="Genomic_DNA"/>
</dbReference>
<evidence type="ECO:0000313" key="1">
    <source>
        <dbReference type="EMBL" id="KAJ2808321.1"/>
    </source>
</evidence>
<name>A0ACC1LHL2_9FUNG</name>
<dbReference type="Proteomes" id="UP001140087">
    <property type="component" value="Unassembled WGS sequence"/>
</dbReference>
<comment type="caution">
    <text evidence="1">The sequence shown here is derived from an EMBL/GenBank/DDBJ whole genome shotgun (WGS) entry which is preliminary data.</text>
</comment>
<protein>
    <submittedName>
        <fullName evidence="1">Uncharacterized protein</fullName>
    </submittedName>
</protein>
<reference evidence="1" key="1">
    <citation type="submission" date="2022-07" db="EMBL/GenBank/DDBJ databases">
        <title>Phylogenomic reconstructions and comparative analyses of Kickxellomycotina fungi.</title>
        <authorList>
            <person name="Reynolds N.K."/>
            <person name="Stajich J.E."/>
            <person name="Barry K."/>
            <person name="Grigoriev I.V."/>
            <person name="Crous P."/>
            <person name="Smith M.E."/>
        </authorList>
    </citation>
    <scope>NUCLEOTIDE SEQUENCE</scope>
    <source>
        <strain evidence="1">BCRC 34780</strain>
    </source>
</reference>
<keyword evidence="2" id="KW-1185">Reference proteome</keyword>
<evidence type="ECO:0000313" key="2">
    <source>
        <dbReference type="Proteomes" id="UP001140087"/>
    </source>
</evidence>
<gene>
    <name evidence="1" type="ORF">H4R21_000109</name>
</gene>
<organism evidence="1 2">
    <name type="scientific">Coemansia helicoidea</name>
    <dbReference type="NCBI Taxonomy" id="1286919"/>
    <lineage>
        <taxon>Eukaryota</taxon>
        <taxon>Fungi</taxon>
        <taxon>Fungi incertae sedis</taxon>
        <taxon>Zoopagomycota</taxon>
        <taxon>Kickxellomycotina</taxon>
        <taxon>Kickxellomycetes</taxon>
        <taxon>Kickxellales</taxon>
        <taxon>Kickxellaceae</taxon>
        <taxon>Coemansia</taxon>
    </lineage>
</organism>
<accession>A0ACC1LHL2</accession>